<evidence type="ECO:0000313" key="1">
    <source>
        <dbReference type="EMBL" id="GIY75891.1"/>
    </source>
</evidence>
<organism evidence="1 2">
    <name type="scientific">Caerostris extrusa</name>
    <name type="common">Bark spider</name>
    <name type="synonym">Caerostris bankana</name>
    <dbReference type="NCBI Taxonomy" id="172846"/>
    <lineage>
        <taxon>Eukaryota</taxon>
        <taxon>Metazoa</taxon>
        <taxon>Ecdysozoa</taxon>
        <taxon>Arthropoda</taxon>
        <taxon>Chelicerata</taxon>
        <taxon>Arachnida</taxon>
        <taxon>Araneae</taxon>
        <taxon>Araneomorphae</taxon>
        <taxon>Entelegynae</taxon>
        <taxon>Araneoidea</taxon>
        <taxon>Araneidae</taxon>
        <taxon>Caerostris</taxon>
    </lineage>
</organism>
<evidence type="ECO:0000313" key="2">
    <source>
        <dbReference type="Proteomes" id="UP001054945"/>
    </source>
</evidence>
<name>A0AAV4VZJ3_CAEEX</name>
<gene>
    <name evidence="1" type="ORF">CEXT_374671</name>
</gene>
<proteinExistence type="predicted"/>
<sequence length="139" mass="16224">MLNDDNTNIGKEAAPEITPSLISNRKEILLDVVELLNKIKDKNVFLDNNHEPIPRSHMLKNHDFQKMINKFTIRKSKKTVQKVLLSRVTCLNSWNSSYQNNSQSIDRSYSDNSYQFDSLMRNGELIRRNGLCFLQQDDH</sequence>
<dbReference type="AlphaFoldDB" id="A0AAV4VZJ3"/>
<keyword evidence="2" id="KW-1185">Reference proteome</keyword>
<protein>
    <recommendedName>
        <fullName evidence="3">Ycf1</fullName>
    </recommendedName>
</protein>
<comment type="caution">
    <text evidence="1">The sequence shown here is derived from an EMBL/GenBank/DDBJ whole genome shotgun (WGS) entry which is preliminary data.</text>
</comment>
<evidence type="ECO:0008006" key="3">
    <source>
        <dbReference type="Google" id="ProtNLM"/>
    </source>
</evidence>
<dbReference type="EMBL" id="BPLR01015411">
    <property type="protein sequence ID" value="GIY75891.1"/>
    <property type="molecule type" value="Genomic_DNA"/>
</dbReference>
<dbReference type="Proteomes" id="UP001054945">
    <property type="component" value="Unassembled WGS sequence"/>
</dbReference>
<reference evidence="1 2" key="1">
    <citation type="submission" date="2021-06" db="EMBL/GenBank/DDBJ databases">
        <title>Caerostris extrusa draft genome.</title>
        <authorList>
            <person name="Kono N."/>
            <person name="Arakawa K."/>
        </authorList>
    </citation>
    <scope>NUCLEOTIDE SEQUENCE [LARGE SCALE GENOMIC DNA]</scope>
</reference>
<accession>A0AAV4VZJ3</accession>